<organism evidence="2">
    <name type="scientific">bioreactor metagenome</name>
    <dbReference type="NCBI Taxonomy" id="1076179"/>
    <lineage>
        <taxon>unclassified sequences</taxon>
        <taxon>metagenomes</taxon>
        <taxon>ecological metagenomes</taxon>
    </lineage>
</organism>
<accession>A0A645I9L5</accession>
<reference evidence="2" key="1">
    <citation type="submission" date="2019-08" db="EMBL/GenBank/DDBJ databases">
        <authorList>
            <person name="Kucharzyk K."/>
            <person name="Murdoch R.W."/>
            <person name="Higgins S."/>
            <person name="Loffler F."/>
        </authorList>
    </citation>
    <scope>NUCLEOTIDE SEQUENCE</scope>
</reference>
<dbReference type="Pfam" id="PF18931">
    <property type="entry name" value="DUF5680"/>
    <property type="match status" value="1"/>
</dbReference>
<sequence length="127" mass="14270">MAGRGDDAARALERFGVLCYDAVNHIIMHEGNANMNKEIISFLIKAKQSTYASKGGETASSRKKSHDLMYRDANYMYYDTYLGGSKFAGEEALWISENPYWCMNYAGRVIGDHFSGDFFERSAAPRA</sequence>
<comment type="caution">
    <text evidence="2">The sequence shown here is derived from an EMBL/GenBank/DDBJ whole genome shotgun (WGS) entry which is preliminary data.</text>
</comment>
<gene>
    <name evidence="2" type="ORF">SDC9_192571</name>
</gene>
<feature type="domain" description="DUF5680" evidence="1">
    <location>
        <begin position="79"/>
        <end position="114"/>
    </location>
</feature>
<evidence type="ECO:0000313" key="2">
    <source>
        <dbReference type="EMBL" id="MPN45004.1"/>
    </source>
</evidence>
<proteinExistence type="predicted"/>
<dbReference type="EMBL" id="VSSQ01104579">
    <property type="protein sequence ID" value="MPN45004.1"/>
    <property type="molecule type" value="Genomic_DNA"/>
</dbReference>
<evidence type="ECO:0000259" key="1">
    <source>
        <dbReference type="Pfam" id="PF18931"/>
    </source>
</evidence>
<dbReference type="InterPro" id="IPR043735">
    <property type="entry name" value="DUF5680"/>
</dbReference>
<name>A0A645I9L5_9ZZZZ</name>
<dbReference type="AlphaFoldDB" id="A0A645I9L5"/>
<protein>
    <recommendedName>
        <fullName evidence="1">DUF5680 domain-containing protein</fullName>
    </recommendedName>
</protein>